<keyword evidence="1" id="KW-1133">Transmembrane helix</keyword>
<keyword evidence="4" id="KW-1185">Reference proteome</keyword>
<evidence type="ECO:0000313" key="3">
    <source>
        <dbReference type="EMBL" id="CBK23779.2"/>
    </source>
</evidence>
<evidence type="ECO:0000256" key="2">
    <source>
        <dbReference type="SAM" id="SignalP"/>
    </source>
</evidence>
<dbReference type="InParanoid" id="D8M670"/>
<dbReference type="OrthoDB" id="442731at2759"/>
<dbReference type="Pfam" id="PF23106">
    <property type="entry name" value="EGF_Teneurin"/>
    <property type="match status" value="1"/>
</dbReference>
<name>D8M670_BLAHO</name>
<accession>D8M670</accession>
<gene>
    <name evidence="3" type="ORF">GSBLH_T00006680001</name>
</gene>
<keyword evidence="2" id="KW-0732">Signal</keyword>
<dbReference type="RefSeq" id="XP_012897827.1">
    <property type="nucleotide sequence ID" value="XM_013042373.1"/>
</dbReference>
<reference evidence="3" key="1">
    <citation type="submission" date="2010-02" db="EMBL/GenBank/DDBJ databases">
        <title>Sequencing and annotation of the Blastocystis hominis genome.</title>
        <authorList>
            <person name="Wincker P."/>
        </authorList>
    </citation>
    <scope>NUCLEOTIDE SEQUENCE</scope>
    <source>
        <strain evidence="3">Singapore isolate B</strain>
    </source>
</reference>
<sequence>MTSCFITVLVLFALLPAQSYSMAEGKDSNEFTAEFMADEGYYASVMPVSLRIKFSSATTNGYIHEVQRESDSTYKLQLVANAAGEVTVTASKYITSMEGIALTNSPSISFMYKGASIAPIQITKHTATEVQVALLLIPVRLYALLLTASANEPSYREIVTHGQYMVEEGVNAYSADFSDLDPDTTYVVYISGREEAGTIVGTPIRESSIIISRTSGSSVSCPKGFGLLDNGTIDLVSCSGHGRCVSGVCYCDVEFSGVSCDRVREIVLDRPDDRFVFIQGSMVLKGVMKESSDAIQTALRVFLSSTISIPLNQVQIRKWDFIYTEIASLSRASSHVQRKHHSAQSSTIQIAVSFTLVVNRVEGTQKITELSAILRKEAVLKQSDTVLAYLETQRLVLQEDTDDWRCHDGTRTEIESDVDCGGSCSAKCEKGKHCFTFADCSDGLACQDNVCVSTNVGSAIQSVALLVIVICIVILIVGAVAYFKIRKHSASEFLRMSSPYA</sequence>
<feature type="chain" id="PRO_5003117766" description="EGF-like domain-containing protein" evidence="2">
    <location>
        <begin position="20"/>
        <end position="501"/>
    </location>
</feature>
<dbReference type="Proteomes" id="UP000008312">
    <property type="component" value="Unassembled WGS sequence"/>
</dbReference>
<proteinExistence type="predicted"/>
<dbReference type="Gene3D" id="2.10.25.10">
    <property type="entry name" value="Laminin"/>
    <property type="match status" value="1"/>
</dbReference>
<keyword evidence="1" id="KW-0812">Transmembrane</keyword>
<dbReference type="AlphaFoldDB" id="D8M670"/>
<protein>
    <recommendedName>
        <fullName evidence="5">EGF-like domain-containing protein</fullName>
    </recommendedName>
</protein>
<feature type="transmembrane region" description="Helical" evidence="1">
    <location>
        <begin position="463"/>
        <end position="485"/>
    </location>
</feature>
<organism evidence="3">
    <name type="scientific">Blastocystis hominis</name>
    <dbReference type="NCBI Taxonomy" id="12968"/>
    <lineage>
        <taxon>Eukaryota</taxon>
        <taxon>Sar</taxon>
        <taxon>Stramenopiles</taxon>
        <taxon>Bigyra</taxon>
        <taxon>Opalozoa</taxon>
        <taxon>Opalinata</taxon>
        <taxon>Blastocystidae</taxon>
        <taxon>Blastocystis</taxon>
    </lineage>
</organism>
<dbReference type="GeneID" id="24922804"/>
<dbReference type="EMBL" id="FN668661">
    <property type="protein sequence ID" value="CBK23779.2"/>
    <property type="molecule type" value="Genomic_DNA"/>
</dbReference>
<evidence type="ECO:0008006" key="5">
    <source>
        <dbReference type="Google" id="ProtNLM"/>
    </source>
</evidence>
<evidence type="ECO:0000313" key="4">
    <source>
        <dbReference type="Proteomes" id="UP000008312"/>
    </source>
</evidence>
<evidence type="ECO:0000256" key="1">
    <source>
        <dbReference type="SAM" id="Phobius"/>
    </source>
</evidence>
<keyword evidence="1" id="KW-0472">Membrane</keyword>
<feature type="signal peptide" evidence="2">
    <location>
        <begin position="1"/>
        <end position="19"/>
    </location>
</feature>